<feature type="signal peptide" evidence="1">
    <location>
        <begin position="1"/>
        <end position="29"/>
    </location>
</feature>
<keyword evidence="1" id="KW-0732">Signal</keyword>
<dbReference type="OrthoDB" id="5348860at2"/>
<evidence type="ECO:0000259" key="2">
    <source>
        <dbReference type="Pfam" id="PF03724"/>
    </source>
</evidence>
<dbReference type="EMBL" id="LDSL01000106">
    <property type="protein sequence ID" value="KTT18103.1"/>
    <property type="molecule type" value="Genomic_DNA"/>
</dbReference>
<accession>A0A147GRA1</accession>
<dbReference type="Proteomes" id="UP000072741">
    <property type="component" value="Unassembled WGS sequence"/>
</dbReference>
<organism evidence="3 4">
    <name type="scientific">Pseudacidovorax intermedius</name>
    <dbReference type="NCBI Taxonomy" id="433924"/>
    <lineage>
        <taxon>Bacteria</taxon>
        <taxon>Pseudomonadati</taxon>
        <taxon>Pseudomonadota</taxon>
        <taxon>Betaproteobacteria</taxon>
        <taxon>Burkholderiales</taxon>
        <taxon>Comamonadaceae</taxon>
        <taxon>Pseudacidovorax</taxon>
    </lineage>
</organism>
<dbReference type="PANTHER" id="PTHR35535:SF1">
    <property type="entry name" value="HEAT SHOCK PROTEIN HSLJ"/>
    <property type="match status" value="1"/>
</dbReference>
<evidence type="ECO:0000256" key="1">
    <source>
        <dbReference type="SAM" id="SignalP"/>
    </source>
</evidence>
<keyword evidence="4" id="KW-1185">Reference proteome</keyword>
<dbReference type="Pfam" id="PF03724">
    <property type="entry name" value="META"/>
    <property type="match status" value="1"/>
</dbReference>
<sequence length="150" mass="15792">MPMPALARRHPLRLLALALPAALALSACGSGISLDEPIEGPQWRLVQLQGAPVDTGADPQAAPVVQFGGDGRVMGNGGCNRFSGSFTRAASQLRIGQLAATRMACAEPERGQRETQFFQALQTTASYRLQAPARLVLLDGGGRTVAVLDR</sequence>
<dbReference type="InterPro" id="IPR053147">
    <property type="entry name" value="Hsp_HslJ-like"/>
</dbReference>
<comment type="caution">
    <text evidence="3">The sequence shown here is derived from an EMBL/GenBank/DDBJ whole genome shotgun (WGS) entry which is preliminary data.</text>
</comment>
<dbReference type="PANTHER" id="PTHR35535">
    <property type="entry name" value="HEAT SHOCK PROTEIN HSLJ"/>
    <property type="match status" value="1"/>
</dbReference>
<feature type="domain" description="DUF306" evidence="2">
    <location>
        <begin position="36"/>
        <end position="147"/>
    </location>
</feature>
<dbReference type="Gene3D" id="2.40.128.270">
    <property type="match status" value="1"/>
</dbReference>
<reference evidence="3 4" key="1">
    <citation type="journal article" date="2016" name="Front. Microbiol.">
        <title>Genomic Resource of Rice Seed Associated Bacteria.</title>
        <authorList>
            <person name="Midha S."/>
            <person name="Bansal K."/>
            <person name="Sharma S."/>
            <person name="Kumar N."/>
            <person name="Patil P.P."/>
            <person name="Chaudhry V."/>
            <person name="Patil P.B."/>
        </authorList>
    </citation>
    <scope>NUCLEOTIDE SEQUENCE [LARGE SCALE GENOMIC DNA]</scope>
    <source>
        <strain evidence="3 4">NS331</strain>
    </source>
</reference>
<dbReference type="PATRIC" id="fig|433924.3.peg.171"/>
<evidence type="ECO:0000313" key="4">
    <source>
        <dbReference type="Proteomes" id="UP000072741"/>
    </source>
</evidence>
<dbReference type="InterPro" id="IPR005184">
    <property type="entry name" value="DUF306_Meta_HslJ"/>
</dbReference>
<dbReference type="InterPro" id="IPR038670">
    <property type="entry name" value="HslJ-like_sf"/>
</dbReference>
<evidence type="ECO:0000313" key="3">
    <source>
        <dbReference type="EMBL" id="KTT18103.1"/>
    </source>
</evidence>
<name>A0A147GRA1_9BURK</name>
<gene>
    <name evidence="3" type="ORF">NS331_16405</name>
</gene>
<feature type="chain" id="PRO_5007546743" evidence="1">
    <location>
        <begin position="30"/>
        <end position="150"/>
    </location>
</feature>
<proteinExistence type="predicted"/>
<protein>
    <submittedName>
        <fullName evidence="3">Heat-shock protein</fullName>
    </submittedName>
</protein>
<dbReference type="AlphaFoldDB" id="A0A147GRA1"/>